<accession>A0A1I0CFY9</accession>
<proteinExistence type="predicted"/>
<dbReference type="STRING" id="1120990.SAMN03080614_10724"/>
<evidence type="ECO:0000313" key="2">
    <source>
        <dbReference type="EMBL" id="SET18328.1"/>
    </source>
</evidence>
<name>A0A1I0CFY9_9FIRM</name>
<dbReference type="RefSeq" id="WP_091351483.1">
    <property type="nucleotide sequence ID" value="NZ_FOIF01000072.1"/>
</dbReference>
<sequence>MSYVIIKGTNQLSIEGKEIDDKIYLPLESLWEDYSILKEEKVVFLDSPLFGIKIGVMDTSRQKSDVIKHLIELLTGAGCIVNEVNKNYIPTDTNLVLELNNDEGIYKTGYQGFNLNGSRRLAADIGWSIIRIFQIDYIVPPKKLKGNKEISLWHKLTVPWVTISWRSSKDSKILLPIAILLGLFKFASGKIPTIDEGIFNKKNYIEKENPIVEKKEIQELTRTIKEELIVDDNTNNRGKLVKNPSPKLQAYMKKILAKQQIKEKEQEKSYPFHPQDIYKKSGKG</sequence>
<dbReference type="EMBL" id="FOIF01000072">
    <property type="protein sequence ID" value="SET18328.1"/>
    <property type="molecule type" value="Genomic_DNA"/>
</dbReference>
<dbReference type="Proteomes" id="UP000243819">
    <property type="component" value="Unassembled WGS sequence"/>
</dbReference>
<dbReference type="AlphaFoldDB" id="A0A1I0CFY9"/>
<reference evidence="3" key="1">
    <citation type="submission" date="2016-10" db="EMBL/GenBank/DDBJ databases">
        <authorList>
            <person name="Varghese N."/>
            <person name="Submissions S."/>
        </authorList>
    </citation>
    <scope>NUCLEOTIDE SEQUENCE [LARGE SCALE GENOMIC DNA]</scope>
    <source>
        <strain evidence="3">DSM 13577</strain>
    </source>
</reference>
<evidence type="ECO:0000256" key="1">
    <source>
        <dbReference type="SAM" id="MobiDB-lite"/>
    </source>
</evidence>
<evidence type="ECO:0000313" key="3">
    <source>
        <dbReference type="Proteomes" id="UP000243819"/>
    </source>
</evidence>
<feature type="region of interest" description="Disordered" evidence="1">
    <location>
        <begin position="262"/>
        <end position="284"/>
    </location>
</feature>
<organism evidence="2 3">
    <name type="scientific">Anaerobranca gottschalkii DSM 13577</name>
    <dbReference type="NCBI Taxonomy" id="1120990"/>
    <lineage>
        <taxon>Bacteria</taxon>
        <taxon>Bacillati</taxon>
        <taxon>Bacillota</taxon>
        <taxon>Clostridia</taxon>
        <taxon>Eubacteriales</taxon>
        <taxon>Proteinivoracaceae</taxon>
        <taxon>Anaerobranca</taxon>
    </lineage>
</organism>
<dbReference type="OrthoDB" id="9820906at2"/>
<protein>
    <submittedName>
        <fullName evidence="2">Uncharacterized protein</fullName>
    </submittedName>
</protein>
<gene>
    <name evidence="2" type="ORF">SAMN03080614_10724</name>
</gene>
<keyword evidence="3" id="KW-1185">Reference proteome</keyword>